<dbReference type="InterPro" id="IPR001254">
    <property type="entry name" value="Trypsin_dom"/>
</dbReference>
<evidence type="ECO:0000256" key="1">
    <source>
        <dbReference type="ARBA" id="ARBA00023157"/>
    </source>
</evidence>
<dbReference type="PROSITE" id="PS50240">
    <property type="entry name" value="TRYPSIN_DOM"/>
    <property type="match status" value="1"/>
</dbReference>
<feature type="signal peptide" evidence="3">
    <location>
        <begin position="1"/>
        <end position="17"/>
    </location>
</feature>
<evidence type="ECO:0000259" key="4">
    <source>
        <dbReference type="PROSITE" id="PS50240"/>
    </source>
</evidence>
<dbReference type="PRINTS" id="PR00722">
    <property type="entry name" value="CHYMOTRYPSIN"/>
</dbReference>
<accession>A0AA36GRY2</accession>
<dbReference type="PANTHER" id="PTHR24256">
    <property type="entry name" value="TRYPTASE-RELATED"/>
    <property type="match status" value="1"/>
</dbReference>
<dbReference type="Proteomes" id="UP001176961">
    <property type="component" value="Unassembled WGS sequence"/>
</dbReference>
<dbReference type="GO" id="GO:0006508">
    <property type="term" value="P:proteolysis"/>
    <property type="evidence" value="ECO:0007669"/>
    <property type="project" value="InterPro"/>
</dbReference>
<dbReference type="InterPro" id="IPR009003">
    <property type="entry name" value="Peptidase_S1_PA"/>
</dbReference>
<evidence type="ECO:0000313" key="6">
    <source>
        <dbReference type="Proteomes" id="UP001176961"/>
    </source>
</evidence>
<dbReference type="InterPro" id="IPR018114">
    <property type="entry name" value="TRYPSIN_HIS"/>
</dbReference>
<protein>
    <recommendedName>
        <fullName evidence="4">Peptidase S1 domain-containing protein</fullName>
    </recommendedName>
</protein>
<reference evidence="5" key="1">
    <citation type="submission" date="2023-07" db="EMBL/GenBank/DDBJ databases">
        <authorList>
            <consortium name="CYATHOMIX"/>
        </authorList>
    </citation>
    <scope>NUCLEOTIDE SEQUENCE</scope>
    <source>
        <strain evidence="5">N/A</strain>
    </source>
</reference>
<dbReference type="PROSITE" id="PS00134">
    <property type="entry name" value="TRYPSIN_HIS"/>
    <property type="match status" value="1"/>
</dbReference>
<keyword evidence="3" id="KW-0732">Signal</keyword>
<comment type="caution">
    <text evidence="5">The sequence shown here is derived from an EMBL/GenBank/DDBJ whole genome shotgun (WGS) entry which is preliminary data.</text>
</comment>
<gene>
    <name evidence="5" type="ORF">CYNAS_LOCUS9142</name>
</gene>
<dbReference type="AlphaFoldDB" id="A0AA36GRY2"/>
<sequence>MQITAFCLAYLIANVICKKLTEKENEELRENCGKLRRRASYKILQGRPVERDEYPFFVTLRYHKGLGAELCGGSLISPYHVLTAAHCIMESEHFDTKKVQCVKPREYRKFNYTYYTLLSSWRIYIGSACRLITKCRESKKIDRIYVRTDYDKCSHVHDIAIITLSSKIERDEGIPICLPQRKQLLRLIMEAVGSGIDPSRRNIWSGGIQKTYLFRSNEKDFIIETVDKVSALCSGDSGGPLFSSYKDRFVQLGIASSVKPPCSESNGYLENRYVDVRMYLDWICTHTGICPKKDVDEDEDDD</sequence>
<evidence type="ECO:0000256" key="3">
    <source>
        <dbReference type="SAM" id="SignalP"/>
    </source>
</evidence>
<dbReference type="SMART" id="SM00020">
    <property type="entry name" value="Tryp_SPc"/>
    <property type="match status" value="1"/>
</dbReference>
<dbReference type="GO" id="GO:0004252">
    <property type="term" value="F:serine-type endopeptidase activity"/>
    <property type="evidence" value="ECO:0007669"/>
    <property type="project" value="InterPro"/>
</dbReference>
<evidence type="ECO:0000256" key="2">
    <source>
        <dbReference type="ARBA" id="ARBA00024195"/>
    </source>
</evidence>
<comment type="similarity">
    <text evidence="2">Belongs to the peptidase S1 family. CLIP subfamily.</text>
</comment>
<dbReference type="EMBL" id="CATQJL010000223">
    <property type="protein sequence ID" value="CAJ0597159.1"/>
    <property type="molecule type" value="Genomic_DNA"/>
</dbReference>
<dbReference type="Pfam" id="PF00089">
    <property type="entry name" value="Trypsin"/>
    <property type="match status" value="1"/>
</dbReference>
<name>A0AA36GRY2_CYLNA</name>
<dbReference type="InterPro" id="IPR001314">
    <property type="entry name" value="Peptidase_S1A"/>
</dbReference>
<dbReference type="InterPro" id="IPR051487">
    <property type="entry name" value="Ser/Thr_Proteases_Immune/Dev"/>
</dbReference>
<organism evidence="5 6">
    <name type="scientific">Cylicocyclus nassatus</name>
    <name type="common">Nematode worm</name>
    <dbReference type="NCBI Taxonomy" id="53992"/>
    <lineage>
        <taxon>Eukaryota</taxon>
        <taxon>Metazoa</taxon>
        <taxon>Ecdysozoa</taxon>
        <taxon>Nematoda</taxon>
        <taxon>Chromadorea</taxon>
        <taxon>Rhabditida</taxon>
        <taxon>Rhabditina</taxon>
        <taxon>Rhabditomorpha</taxon>
        <taxon>Strongyloidea</taxon>
        <taxon>Strongylidae</taxon>
        <taxon>Cylicocyclus</taxon>
    </lineage>
</organism>
<keyword evidence="6" id="KW-1185">Reference proteome</keyword>
<dbReference type="SUPFAM" id="SSF50494">
    <property type="entry name" value="Trypsin-like serine proteases"/>
    <property type="match status" value="1"/>
</dbReference>
<feature type="chain" id="PRO_5041439855" description="Peptidase S1 domain-containing protein" evidence="3">
    <location>
        <begin position="18"/>
        <end position="302"/>
    </location>
</feature>
<proteinExistence type="inferred from homology"/>
<dbReference type="InterPro" id="IPR043504">
    <property type="entry name" value="Peptidase_S1_PA_chymotrypsin"/>
</dbReference>
<dbReference type="Gene3D" id="2.40.10.10">
    <property type="entry name" value="Trypsin-like serine proteases"/>
    <property type="match status" value="2"/>
</dbReference>
<keyword evidence="1" id="KW-1015">Disulfide bond</keyword>
<evidence type="ECO:0000313" key="5">
    <source>
        <dbReference type="EMBL" id="CAJ0597159.1"/>
    </source>
</evidence>
<feature type="domain" description="Peptidase S1" evidence="4">
    <location>
        <begin position="43"/>
        <end position="288"/>
    </location>
</feature>